<keyword evidence="5 8" id="KW-0812">Transmembrane</keyword>
<dbReference type="PRINTS" id="PR01035">
    <property type="entry name" value="TCRTETA"/>
</dbReference>
<evidence type="ECO:0000313" key="10">
    <source>
        <dbReference type="EMBL" id="AEW72339.1"/>
    </source>
</evidence>
<evidence type="ECO:0000256" key="3">
    <source>
        <dbReference type="ARBA" id="ARBA00022475"/>
    </source>
</evidence>
<keyword evidence="6 8" id="KW-1133">Transmembrane helix</keyword>
<feature type="transmembrane region" description="Helical" evidence="8">
    <location>
        <begin position="94"/>
        <end position="114"/>
    </location>
</feature>
<dbReference type="Pfam" id="PF07690">
    <property type="entry name" value="MFS_1"/>
    <property type="match status" value="1"/>
</dbReference>
<feature type="transmembrane region" description="Helical" evidence="8">
    <location>
        <begin position="211"/>
        <end position="233"/>
    </location>
</feature>
<dbReference type="PANTHER" id="PTHR43414">
    <property type="entry name" value="MULTIDRUG RESISTANCE PROTEIN MDTG"/>
    <property type="match status" value="1"/>
</dbReference>
<dbReference type="PANTHER" id="PTHR43414:SF6">
    <property type="entry name" value="MULTIDRUG RESISTANCE PROTEIN MDTG"/>
    <property type="match status" value="1"/>
</dbReference>
<keyword evidence="7 8" id="KW-0472">Membrane</keyword>
<feature type="transmembrane region" description="Helical" evidence="8">
    <location>
        <begin position="357"/>
        <end position="378"/>
    </location>
</feature>
<dbReference type="AlphaFoldDB" id="G8LP79"/>
<dbReference type="GO" id="GO:0022857">
    <property type="term" value="F:transmembrane transporter activity"/>
    <property type="evidence" value="ECO:0007669"/>
    <property type="project" value="InterPro"/>
</dbReference>
<dbReference type="FunFam" id="1.20.1250.20:FF:000022">
    <property type="entry name" value="Multidrug resistance protein MdtG"/>
    <property type="match status" value="1"/>
</dbReference>
<feature type="transmembrane region" description="Helical" evidence="8">
    <location>
        <begin position="184"/>
        <end position="205"/>
    </location>
</feature>
<feature type="transmembrane region" description="Helical" evidence="8">
    <location>
        <begin position="331"/>
        <end position="351"/>
    </location>
</feature>
<evidence type="ECO:0000256" key="8">
    <source>
        <dbReference type="SAM" id="Phobius"/>
    </source>
</evidence>
<keyword evidence="2" id="KW-0813">Transport</keyword>
<dbReference type="eggNOG" id="COG2814">
    <property type="taxonomic scope" value="Bacteria"/>
</dbReference>
<proteinExistence type="predicted"/>
<comment type="subcellular location">
    <subcellularLocation>
        <location evidence="1">Cell membrane</location>
        <topology evidence="1">Multi-pass membrane protein</topology>
    </subcellularLocation>
</comment>
<organism evidence="10 11">
    <name type="scientific">Enterobacter ludwigii</name>
    <dbReference type="NCBI Taxonomy" id="299767"/>
    <lineage>
        <taxon>Bacteria</taxon>
        <taxon>Pseudomonadati</taxon>
        <taxon>Pseudomonadota</taxon>
        <taxon>Gammaproteobacteria</taxon>
        <taxon>Enterobacterales</taxon>
        <taxon>Enterobacteriaceae</taxon>
        <taxon>Enterobacter</taxon>
        <taxon>Enterobacter cloacae complex</taxon>
    </lineage>
</organism>
<dbReference type="KEGG" id="eec:EcWSU1_00899"/>
<feature type="transmembrane region" description="Helical" evidence="8">
    <location>
        <begin position="254"/>
        <end position="287"/>
    </location>
</feature>
<evidence type="ECO:0000256" key="6">
    <source>
        <dbReference type="ARBA" id="ARBA00022989"/>
    </source>
</evidence>
<evidence type="ECO:0000256" key="7">
    <source>
        <dbReference type="ARBA" id="ARBA00023136"/>
    </source>
</evidence>
<keyword evidence="3" id="KW-1003">Cell membrane</keyword>
<feature type="transmembrane region" description="Helical" evidence="8">
    <location>
        <begin position="299"/>
        <end position="319"/>
    </location>
</feature>
<dbReference type="Proteomes" id="UP000007838">
    <property type="component" value="Chromosome"/>
</dbReference>
<dbReference type="FunFam" id="1.20.1250.20:FF:000020">
    <property type="entry name" value="Multidrug resistance protein MdtG"/>
    <property type="match status" value="1"/>
</dbReference>
<evidence type="ECO:0000256" key="1">
    <source>
        <dbReference type="ARBA" id="ARBA00004651"/>
    </source>
</evidence>
<feature type="transmembrane region" description="Helical" evidence="8">
    <location>
        <begin position="52"/>
        <end position="74"/>
    </location>
</feature>
<dbReference type="STRING" id="299767.GCA_900068845_03306"/>
<evidence type="ECO:0000313" key="11">
    <source>
        <dbReference type="Proteomes" id="UP000007838"/>
    </source>
</evidence>
<feature type="transmembrane region" description="Helical" evidence="8">
    <location>
        <begin position="419"/>
        <end position="439"/>
    </location>
</feature>
<dbReference type="HOGENOM" id="CLU_001265_57_3_6"/>
<dbReference type="InterPro" id="IPR001958">
    <property type="entry name" value="Tet-R_TetA/multi-R_MdtG-like"/>
</dbReference>
<sequence length="452" mass="49034">MICDLFHKYDDWEDKTPKSASAHLWCDVITRNLLICRRIRLKMKTISFMESWKVNLISVWFGCFFTGLAISQILPFLPLYVSQLGVTSHEALSMWSGLTFSVTFLVSAIVSPMWGSLADRKGRKLMLLRASLGMAIAILLQAFATNVWQLFFLRAVMGLTSGYIPNAMALVASQVPRERSGWALSTLSTAQISGVIGGPLLGGFLADHVGLRAVFIITAILLVVSFLVTLFLIKEGGRPVISKAERLSGKAVFASLPYPGLMISLFVTTMVIQLCNGSVGPILALFIKSMEPDSNNIAFLSGMIAAVPGVSALISAPRLGKLGDRIGTARILMATLIFAVVLFFAMSFVTSPLQLGVLRFLLGFADGAMLPAVQTLLVKYSSDQVTGRIFGYNQSFMYLGNVAGPLMGAAVSAMAGFRWVFAATAIVVLINIIQLAIALRRRRQMAEAKSAR</sequence>
<dbReference type="Gene3D" id="1.20.1250.20">
    <property type="entry name" value="MFS general substrate transporter like domains"/>
    <property type="match status" value="2"/>
</dbReference>
<dbReference type="Pfam" id="PF00083">
    <property type="entry name" value="Sugar_tr"/>
    <property type="match status" value="1"/>
</dbReference>
<dbReference type="InterPro" id="IPR036259">
    <property type="entry name" value="MFS_trans_sf"/>
</dbReference>
<keyword evidence="4" id="KW-0997">Cell inner membrane</keyword>
<dbReference type="PROSITE" id="PS50850">
    <property type="entry name" value="MFS"/>
    <property type="match status" value="1"/>
</dbReference>
<reference evidence="10 11" key="1">
    <citation type="journal article" date="2011" name="Stand. Genomic Sci.">
        <title>Complete genome of the onion pathogen Enterobacter cloacae EcWSU1.</title>
        <authorList>
            <person name="Humann J.L."/>
            <person name="Wildung M."/>
            <person name="Cheng C.H."/>
            <person name="Lee T."/>
            <person name="Stewart J.E."/>
            <person name="Drew J.C."/>
            <person name="Triplett E.W."/>
            <person name="Main D."/>
            <person name="Schroeder B.K."/>
        </authorList>
    </citation>
    <scope>NUCLEOTIDE SEQUENCE [LARGE SCALE GENOMIC DNA]</scope>
    <source>
        <strain evidence="10 11">EcWSU1</strain>
    </source>
</reference>
<evidence type="ECO:0000256" key="5">
    <source>
        <dbReference type="ARBA" id="ARBA00022692"/>
    </source>
</evidence>
<accession>G8LP79</accession>
<dbReference type="SUPFAM" id="SSF103473">
    <property type="entry name" value="MFS general substrate transporter"/>
    <property type="match status" value="2"/>
</dbReference>
<evidence type="ECO:0000256" key="2">
    <source>
        <dbReference type="ARBA" id="ARBA00022448"/>
    </source>
</evidence>
<dbReference type="InterPro" id="IPR011701">
    <property type="entry name" value="MFS"/>
</dbReference>
<dbReference type="EMBL" id="CP002886">
    <property type="protein sequence ID" value="AEW72339.1"/>
    <property type="molecule type" value="Genomic_DNA"/>
</dbReference>
<dbReference type="GO" id="GO:0005886">
    <property type="term" value="C:plasma membrane"/>
    <property type="evidence" value="ECO:0007669"/>
    <property type="project" value="UniProtKB-SubCell"/>
</dbReference>
<protein>
    <submittedName>
        <fullName evidence="10">Multidrug resistance protein mdtG</fullName>
    </submittedName>
</protein>
<evidence type="ECO:0000256" key="4">
    <source>
        <dbReference type="ARBA" id="ARBA00022519"/>
    </source>
</evidence>
<feature type="domain" description="Major facilitator superfamily (MFS) profile" evidence="9">
    <location>
        <begin position="55"/>
        <end position="443"/>
    </location>
</feature>
<dbReference type="InterPro" id="IPR020846">
    <property type="entry name" value="MFS_dom"/>
</dbReference>
<evidence type="ECO:0000259" key="9">
    <source>
        <dbReference type="PROSITE" id="PS50850"/>
    </source>
</evidence>
<name>G8LP79_9ENTR</name>
<gene>
    <name evidence="10" type="primary">mdtG</name>
    <name evidence="10" type="ORF">EcWSU1_00899</name>
</gene>
<feature type="transmembrane region" description="Helical" evidence="8">
    <location>
        <begin position="126"/>
        <end position="144"/>
    </location>
</feature>
<dbReference type="CDD" id="cd17391">
    <property type="entry name" value="MFS_MdtG_MDR_like"/>
    <property type="match status" value="1"/>
</dbReference>
<dbReference type="InterPro" id="IPR005828">
    <property type="entry name" value="MFS_sugar_transport-like"/>
</dbReference>